<keyword evidence="1" id="KW-0472">Membrane</keyword>
<keyword evidence="1" id="KW-0812">Transmembrane</keyword>
<proteinExistence type="predicted"/>
<evidence type="ECO:0000313" key="2">
    <source>
        <dbReference type="EMBL" id="CAG4882485.1"/>
    </source>
</evidence>
<comment type="caution">
    <text evidence="2">The sequence shown here is derived from an EMBL/GenBank/DDBJ whole genome shotgun (WGS) entry which is preliminary data.</text>
</comment>
<dbReference type="AlphaFoldDB" id="A0A916N1B8"/>
<dbReference type="RefSeq" id="WP_281420163.1">
    <property type="nucleotide sequence ID" value="NZ_CAJQUM010000001.1"/>
</dbReference>
<organism evidence="2 3">
    <name type="scientific">Georgfuchsia toluolica</name>
    <dbReference type="NCBI Taxonomy" id="424218"/>
    <lineage>
        <taxon>Bacteria</taxon>
        <taxon>Pseudomonadati</taxon>
        <taxon>Pseudomonadota</taxon>
        <taxon>Betaproteobacteria</taxon>
        <taxon>Nitrosomonadales</taxon>
        <taxon>Sterolibacteriaceae</taxon>
        <taxon>Georgfuchsia</taxon>
    </lineage>
</organism>
<evidence type="ECO:0000256" key="1">
    <source>
        <dbReference type="SAM" id="Phobius"/>
    </source>
</evidence>
<evidence type="ECO:0000313" key="3">
    <source>
        <dbReference type="Proteomes" id="UP000742786"/>
    </source>
</evidence>
<dbReference type="Proteomes" id="UP000742786">
    <property type="component" value="Unassembled WGS sequence"/>
</dbReference>
<feature type="transmembrane region" description="Helical" evidence="1">
    <location>
        <begin position="20"/>
        <end position="43"/>
    </location>
</feature>
<accession>A0A916N1B8</accession>
<gene>
    <name evidence="2" type="ORF">GTOL_10367</name>
</gene>
<dbReference type="EMBL" id="CAJQUM010000001">
    <property type="protein sequence ID" value="CAG4882485.1"/>
    <property type="molecule type" value="Genomic_DNA"/>
</dbReference>
<keyword evidence="1" id="KW-1133">Transmembrane helix</keyword>
<sequence>MSHYPPHHDDTLSRSVVMKIIHPDVDTAVFYAVTVFCAVLMLAM</sequence>
<protein>
    <submittedName>
        <fullName evidence="2">Uncharacterized protein</fullName>
    </submittedName>
</protein>
<reference evidence="2" key="1">
    <citation type="submission" date="2021-04" db="EMBL/GenBank/DDBJ databases">
        <authorList>
            <person name="Hornung B."/>
        </authorList>
    </citation>
    <scope>NUCLEOTIDE SEQUENCE</scope>
    <source>
        <strain evidence="2">G5G6</strain>
    </source>
</reference>
<keyword evidence="3" id="KW-1185">Reference proteome</keyword>
<name>A0A916N1B8_9PROT</name>